<name>A0A7G7G256_9BACT</name>
<organism evidence="1 2">
    <name type="scientific">Adhaeribacter swui</name>
    <dbReference type="NCBI Taxonomy" id="2086471"/>
    <lineage>
        <taxon>Bacteria</taxon>
        <taxon>Pseudomonadati</taxon>
        <taxon>Bacteroidota</taxon>
        <taxon>Cytophagia</taxon>
        <taxon>Cytophagales</taxon>
        <taxon>Hymenobacteraceae</taxon>
        <taxon>Adhaeribacter</taxon>
    </lineage>
</organism>
<evidence type="ECO:0000313" key="2">
    <source>
        <dbReference type="Proteomes" id="UP000515237"/>
    </source>
</evidence>
<gene>
    <name evidence="1" type="ORF">HUW51_00355</name>
</gene>
<dbReference type="AlphaFoldDB" id="A0A7G7G256"/>
<accession>A0A7G7G256</accession>
<keyword evidence="2" id="KW-1185">Reference proteome</keyword>
<dbReference type="Proteomes" id="UP000515237">
    <property type="component" value="Plasmid unnamed1"/>
</dbReference>
<evidence type="ECO:0000313" key="1">
    <source>
        <dbReference type="EMBL" id="QNF31240.1"/>
    </source>
</evidence>
<geneLocation type="plasmid" evidence="1 2">
    <name>unnamed1</name>
</geneLocation>
<sequence>MSEESSKVALRNLVVHACTFNNYEPLRTYGVLVKQDQVNTSRIILKYKDQESTCINDPEKIKACLENLLGL</sequence>
<dbReference type="KEGG" id="aswu:HUW51_00355"/>
<reference evidence="1 2" key="1">
    <citation type="journal article" date="2018" name="Int. J. Syst. Evol. Microbiol.">
        <title>Adhaeribacter swui sp. nov., isolated from wet mud.</title>
        <authorList>
            <person name="Kim D.U."/>
            <person name="Kim K.W."/>
            <person name="Kang M.S."/>
            <person name="Kim J.Y."/>
            <person name="Jang J.H."/>
            <person name="Kim M.K."/>
        </authorList>
    </citation>
    <scope>NUCLEOTIDE SEQUENCE [LARGE SCALE GENOMIC DNA]</scope>
    <source>
        <strain evidence="1 2">KCTC 52873</strain>
        <plasmid evidence="1">unnamed1</plasmid>
    </source>
</reference>
<dbReference type="RefSeq" id="WP_185269798.1">
    <property type="nucleotide sequence ID" value="NZ_CP055154.1"/>
</dbReference>
<protein>
    <submittedName>
        <fullName evidence="1">Uncharacterized protein</fullName>
    </submittedName>
</protein>
<keyword evidence="1" id="KW-0614">Plasmid</keyword>
<proteinExistence type="predicted"/>
<dbReference type="EMBL" id="CP055154">
    <property type="protein sequence ID" value="QNF31240.1"/>
    <property type="molecule type" value="Genomic_DNA"/>
</dbReference>